<dbReference type="Pfam" id="PF17757">
    <property type="entry name" value="UvrB_inter"/>
    <property type="match status" value="1"/>
</dbReference>
<dbReference type="SUPFAM" id="SSF52540">
    <property type="entry name" value="P-loop containing nucleoside triphosphate hydrolases"/>
    <property type="match status" value="1"/>
</dbReference>
<feature type="non-terminal residue" evidence="4">
    <location>
        <position position="70"/>
    </location>
</feature>
<gene>
    <name evidence="4" type="ORF">S03H2_48990</name>
</gene>
<evidence type="ECO:0000313" key="4">
    <source>
        <dbReference type="EMBL" id="GAH68872.1"/>
    </source>
</evidence>
<dbReference type="InterPro" id="IPR027417">
    <property type="entry name" value="P-loop_NTPase"/>
</dbReference>
<keyword evidence="2" id="KW-0067">ATP-binding</keyword>
<evidence type="ECO:0000256" key="2">
    <source>
        <dbReference type="ARBA" id="ARBA00022840"/>
    </source>
</evidence>
<comment type="caution">
    <text evidence="4">The sequence shown here is derived from an EMBL/GenBank/DDBJ whole genome shotgun (WGS) entry which is preliminary data.</text>
</comment>
<dbReference type="GO" id="GO:0016887">
    <property type="term" value="F:ATP hydrolysis activity"/>
    <property type="evidence" value="ECO:0007669"/>
    <property type="project" value="InterPro"/>
</dbReference>
<dbReference type="AlphaFoldDB" id="X1HHD1"/>
<dbReference type="Gene3D" id="3.30.2060.10">
    <property type="entry name" value="Penicillin-binding protein 1b domain"/>
    <property type="match status" value="1"/>
</dbReference>
<protein>
    <recommendedName>
        <fullName evidence="3">UvrB interaction domain-containing protein</fullName>
    </recommendedName>
</protein>
<dbReference type="PANTHER" id="PTHR24029">
    <property type="entry name" value="UVRABC SYSTEM PROTEIN B"/>
    <property type="match status" value="1"/>
</dbReference>
<dbReference type="GO" id="GO:0005524">
    <property type="term" value="F:ATP binding"/>
    <property type="evidence" value="ECO:0007669"/>
    <property type="project" value="UniProtKB-KW"/>
</dbReference>
<keyword evidence="1" id="KW-0547">Nucleotide-binding</keyword>
<organism evidence="4">
    <name type="scientific">marine sediment metagenome</name>
    <dbReference type="NCBI Taxonomy" id="412755"/>
    <lineage>
        <taxon>unclassified sequences</taxon>
        <taxon>metagenomes</taxon>
        <taxon>ecological metagenomes</taxon>
    </lineage>
</organism>
<dbReference type="GO" id="GO:0009380">
    <property type="term" value="C:excinuclease repair complex"/>
    <property type="evidence" value="ECO:0007669"/>
    <property type="project" value="InterPro"/>
</dbReference>
<name>X1HHD1_9ZZZZ</name>
<dbReference type="PANTHER" id="PTHR24029:SF1">
    <property type="entry name" value="TRANSCRIPTION-REPAIR-COUPLING FACTOR"/>
    <property type="match status" value="1"/>
</dbReference>
<evidence type="ECO:0000259" key="3">
    <source>
        <dbReference type="Pfam" id="PF17757"/>
    </source>
</evidence>
<reference evidence="4" key="1">
    <citation type="journal article" date="2014" name="Front. Microbiol.">
        <title>High frequency of phylogenetically diverse reductive dehalogenase-homologous genes in deep subseafloor sedimentary metagenomes.</title>
        <authorList>
            <person name="Kawai M."/>
            <person name="Futagami T."/>
            <person name="Toyoda A."/>
            <person name="Takaki Y."/>
            <person name="Nishi S."/>
            <person name="Hori S."/>
            <person name="Arai W."/>
            <person name="Tsubouchi T."/>
            <person name="Morono Y."/>
            <person name="Uchiyama I."/>
            <person name="Ito T."/>
            <person name="Fujiyama A."/>
            <person name="Inagaki F."/>
            <person name="Takami H."/>
        </authorList>
    </citation>
    <scope>NUCLEOTIDE SEQUENCE</scope>
    <source>
        <strain evidence="4">Expedition CK06-06</strain>
    </source>
</reference>
<accession>X1HHD1</accession>
<proteinExistence type="predicted"/>
<dbReference type="InterPro" id="IPR004807">
    <property type="entry name" value="UvrB"/>
</dbReference>
<dbReference type="InterPro" id="IPR041471">
    <property type="entry name" value="UvrB_inter"/>
</dbReference>
<sequence>MGYEFEDMVEVPGQLSKRGGIIDIFPVYSQSPVRIEFFGNQIESIRLFNPENQCSTKPISSITIKGRIQA</sequence>
<evidence type="ECO:0000256" key="1">
    <source>
        <dbReference type="ARBA" id="ARBA00022741"/>
    </source>
</evidence>
<dbReference type="GO" id="GO:0003677">
    <property type="term" value="F:DNA binding"/>
    <property type="evidence" value="ECO:0007669"/>
    <property type="project" value="InterPro"/>
</dbReference>
<dbReference type="EMBL" id="BARU01030930">
    <property type="protein sequence ID" value="GAH68872.1"/>
    <property type="molecule type" value="Genomic_DNA"/>
</dbReference>
<feature type="domain" description="UvrB interaction" evidence="3">
    <location>
        <begin position="1"/>
        <end position="64"/>
    </location>
</feature>
<dbReference type="GO" id="GO:0006289">
    <property type="term" value="P:nucleotide-excision repair"/>
    <property type="evidence" value="ECO:0007669"/>
    <property type="project" value="InterPro"/>
</dbReference>